<keyword evidence="5" id="KW-0396">Initiation factor</keyword>
<feature type="region of interest" description="Disordered" evidence="6">
    <location>
        <begin position="99"/>
        <end position="154"/>
    </location>
</feature>
<comment type="caution">
    <text evidence="9">The sequence shown here is derived from an EMBL/GenBank/DDBJ whole genome shotgun (WGS) entry which is preliminary data.</text>
</comment>
<feature type="signal peptide" evidence="7">
    <location>
        <begin position="1"/>
        <end position="17"/>
    </location>
</feature>
<feature type="domain" description="S1-like" evidence="8">
    <location>
        <begin position="11"/>
        <end position="67"/>
    </location>
</feature>
<evidence type="ECO:0000256" key="4">
    <source>
        <dbReference type="ARBA" id="ARBA00031998"/>
    </source>
</evidence>
<dbReference type="SMART" id="SM00652">
    <property type="entry name" value="eIF1a"/>
    <property type="match status" value="1"/>
</dbReference>
<dbReference type="InterPro" id="IPR001253">
    <property type="entry name" value="TIF_eIF-1A"/>
</dbReference>
<dbReference type="Gene3D" id="2.40.50.140">
    <property type="entry name" value="Nucleic acid-binding proteins"/>
    <property type="match status" value="1"/>
</dbReference>
<keyword evidence="3" id="KW-0694">RNA-binding</keyword>
<keyword evidence="5" id="KW-0648">Protein biosynthesis</keyword>
<dbReference type="InterPro" id="IPR012340">
    <property type="entry name" value="NA-bd_OB-fold"/>
</dbReference>
<keyword evidence="7" id="KW-0732">Signal</keyword>
<dbReference type="PANTHER" id="PTHR21641">
    <property type="entry name" value="TRANSLATION INITIATION FACTOR-RELATED"/>
    <property type="match status" value="1"/>
</dbReference>
<protein>
    <recommendedName>
        <fullName evidence="2">Probable RNA-binding protein EIF1AD</fullName>
    </recommendedName>
    <alternativeName>
        <fullName evidence="4">Eukaryotic translation initiation factor 1A domain-containing protein</fullName>
    </alternativeName>
</protein>
<feature type="compositionally biased region" description="Acidic residues" evidence="6">
    <location>
        <begin position="113"/>
        <end position="128"/>
    </location>
</feature>
<dbReference type="SUPFAM" id="SSF50249">
    <property type="entry name" value="Nucleic acid-binding proteins"/>
    <property type="match status" value="1"/>
</dbReference>
<reference evidence="9 10" key="1">
    <citation type="submission" date="2024-02" db="EMBL/GenBank/DDBJ databases">
        <authorList>
            <person name="Daric V."/>
            <person name="Darras S."/>
        </authorList>
    </citation>
    <scope>NUCLEOTIDE SEQUENCE [LARGE SCALE GENOMIC DNA]</scope>
</reference>
<gene>
    <name evidence="9" type="ORF">CVLEPA_LOCUS10718</name>
</gene>
<dbReference type="Pfam" id="PF01176">
    <property type="entry name" value="eIF-1a"/>
    <property type="match status" value="1"/>
</dbReference>
<organism evidence="9 10">
    <name type="scientific">Clavelina lepadiformis</name>
    <name type="common">Light-bulb sea squirt</name>
    <name type="synonym">Ascidia lepadiformis</name>
    <dbReference type="NCBI Taxonomy" id="159417"/>
    <lineage>
        <taxon>Eukaryota</taxon>
        <taxon>Metazoa</taxon>
        <taxon>Chordata</taxon>
        <taxon>Tunicata</taxon>
        <taxon>Ascidiacea</taxon>
        <taxon>Aplousobranchia</taxon>
        <taxon>Clavelinidae</taxon>
        <taxon>Clavelina</taxon>
    </lineage>
</organism>
<dbReference type="Proteomes" id="UP001642483">
    <property type="component" value="Unassembled WGS sequence"/>
</dbReference>
<comment type="similarity">
    <text evidence="1">Belongs to the EIF1AD family.</text>
</comment>
<proteinExistence type="inferred from homology"/>
<evidence type="ECO:0000256" key="1">
    <source>
        <dbReference type="ARBA" id="ARBA00007340"/>
    </source>
</evidence>
<evidence type="ECO:0000256" key="2">
    <source>
        <dbReference type="ARBA" id="ARBA00020989"/>
    </source>
</evidence>
<dbReference type="EMBL" id="CAWYQH010000068">
    <property type="protein sequence ID" value="CAK8680471.1"/>
    <property type="molecule type" value="Genomic_DNA"/>
</dbReference>
<feature type="chain" id="PRO_5047085981" description="Probable RNA-binding protein EIF1AD" evidence="7">
    <location>
        <begin position="18"/>
        <end position="154"/>
    </location>
</feature>
<keyword evidence="10" id="KW-1185">Reference proteome</keyword>
<dbReference type="InterPro" id="IPR006196">
    <property type="entry name" value="RNA-binding_domain_S1_IF1"/>
</dbReference>
<name>A0ABP0FLH0_CLALP</name>
<dbReference type="PANTHER" id="PTHR21641:SF0">
    <property type="entry name" value="RNA-BINDING PROTEIN EIF1AD-RELATED"/>
    <property type="match status" value="1"/>
</dbReference>
<evidence type="ECO:0000256" key="6">
    <source>
        <dbReference type="SAM" id="MobiDB-lite"/>
    </source>
</evidence>
<evidence type="ECO:0000313" key="10">
    <source>
        <dbReference type="Proteomes" id="UP001642483"/>
    </source>
</evidence>
<evidence type="ECO:0000256" key="3">
    <source>
        <dbReference type="ARBA" id="ARBA00022884"/>
    </source>
</evidence>
<feature type="compositionally biased region" description="Polar residues" evidence="6">
    <location>
        <begin position="99"/>
        <end position="111"/>
    </location>
</feature>
<sequence>MSYIAIICMLQVLGTAGCNLHQVVTPSGEAFLASLPTKFRKNIWIKRGDYVVTEAIHEGDKVKGEIVRILYPQHIKAIKKENMWPQEFDKTLKTSTMNTYQEAQFSTSPSADNDMDSIGEDSEEDDFSDIPPNTNRPPEISLSETDEETSSDDE</sequence>
<evidence type="ECO:0000256" key="5">
    <source>
        <dbReference type="PROSITE-ProRule" id="PRU00181"/>
    </source>
</evidence>
<dbReference type="PROSITE" id="PS50832">
    <property type="entry name" value="S1_IF1_TYPE"/>
    <property type="match status" value="1"/>
</dbReference>
<evidence type="ECO:0000259" key="8">
    <source>
        <dbReference type="PROSITE" id="PS50832"/>
    </source>
</evidence>
<feature type="compositionally biased region" description="Acidic residues" evidence="6">
    <location>
        <begin position="144"/>
        <end position="154"/>
    </location>
</feature>
<dbReference type="InterPro" id="IPR039294">
    <property type="entry name" value="EIF1AD"/>
</dbReference>
<accession>A0ABP0FLH0</accession>
<evidence type="ECO:0000313" key="9">
    <source>
        <dbReference type="EMBL" id="CAK8680471.1"/>
    </source>
</evidence>
<evidence type="ECO:0000256" key="7">
    <source>
        <dbReference type="SAM" id="SignalP"/>
    </source>
</evidence>